<evidence type="ECO:0000256" key="8">
    <source>
        <dbReference type="ARBA" id="ARBA00023136"/>
    </source>
</evidence>
<keyword evidence="7 11" id="KW-1133">Transmembrane helix</keyword>
<dbReference type="AlphaFoldDB" id="A0A0F7SNF5"/>
<feature type="transmembrane region" description="Helical" evidence="11">
    <location>
        <begin position="328"/>
        <end position="349"/>
    </location>
</feature>
<dbReference type="EMBL" id="LN483345">
    <property type="protein sequence ID" value="CDZ98617.1"/>
    <property type="molecule type" value="Genomic_DNA"/>
</dbReference>
<comment type="subcellular location">
    <subcellularLocation>
        <location evidence="1">Endoplasmic reticulum membrane</location>
        <topology evidence="1">Multi-pass membrane protein</topology>
    </subcellularLocation>
</comment>
<dbReference type="InterPro" id="IPR037185">
    <property type="entry name" value="EmrE-like"/>
</dbReference>
<dbReference type="PANTHER" id="PTHR10778">
    <property type="entry name" value="SOLUTE CARRIER FAMILY 35 MEMBER B"/>
    <property type="match status" value="1"/>
</dbReference>
<name>A0A0F7SNF5_PHARH</name>
<proteinExistence type="inferred from homology"/>
<evidence type="ECO:0000256" key="10">
    <source>
        <dbReference type="SAM" id="MobiDB-lite"/>
    </source>
</evidence>
<feature type="transmembrane region" description="Helical" evidence="11">
    <location>
        <begin position="149"/>
        <end position="167"/>
    </location>
</feature>
<reference evidence="12" key="1">
    <citation type="submission" date="2014-08" db="EMBL/GenBank/DDBJ databases">
        <authorList>
            <person name="Sharma Rahul"/>
            <person name="Thines Marco"/>
        </authorList>
    </citation>
    <scope>NUCLEOTIDE SEQUENCE</scope>
</reference>
<dbReference type="Pfam" id="PF08449">
    <property type="entry name" value="UAA"/>
    <property type="match status" value="1"/>
</dbReference>
<evidence type="ECO:0000256" key="5">
    <source>
        <dbReference type="ARBA" id="ARBA00022692"/>
    </source>
</evidence>
<evidence type="ECO:0000256" key="3">
    <source>
        <dbReference type="ARBA" id="ARBA00022448"/>
    </source>
</evidence>
<evidence type="ECO:0000256" key="7">
    <source>
        <dbReference type="ARBA" id="ARBA00022989"/>
    </source>
</evidence>
<dbReference type="SUPFAM" id="SSF103481">
    <property type="entry name" value="Multidrug resistance efflux transporter EmrE"/>
    <property type="match status" value="1"/>
</dbReference>
<evidence type="ECO:0000256" key="4">
    <source>
        <dbReference type="ARBA" id="ARBA00022597"/>
    </source>
</evidence>
<accession>A0A0F7SNF5</accession>
<dbReference type="GO" id="GO:0005460">
    <property type="term" value="F:UDP-glucose transmembrane transporter activity"/>
    <property type="evidence" value="ECO:0007669"/>
    <property type="project" value="TreeGrafter"/>
</dbReference>
<protein>
    <recommendedName>
        <fullName evidence="9">UDP-galactose transporter homolog 1</fullName>
    </recommendedName>
</protein>
<keyword evidence="5 11" id="KW-0812">Transmembrane</keyword>
<evidence type="ECO:0000256" key="9">
    <source>
        <dbReference type="ARBA" id="ARBA00041103"/>
    </source>
</evidence>
<organism evidence="12">
    <name type="scientific">Phaffia rhodozyma</name>
    <name type="common">Yeast</name>
    <name type="synonym">Xanthophyllomyces dendrorhous</name>
    <dbReference type="NCBI Taxonomy" id="264483"/>
    <lineage>
        <taxon>Eukaryota</taxon>
        <taxon>Fungi</taxon>
        <taxon>Dikarya</taxon>
        <taxon>Basidiomycota</taxon>
        <taxon>Agaricomycotina</taxon>
        <taxon>Tremellomycetes</taxon>
        <taxon>Cystofilobasidiales</taxon>
        <taxon>Mrakiaceae</taxon>
        <taxon>Phaffia</taxon>
    </lineage>
</organism>
<keyword evidence="4" id="KW-0762">Sugar transport</keyword>
<feature type="transmembrane region" description="Helical" evidence="11">
    <location>
        <begin position="226"/>
        <end position="244"/>
    </location>
</feature>
<feature type="transmembrane region" description="Helical" evidence="11">
    <location>
        <begin position="187"/>
        <end position="205"/>
    </location>
</feature>
<evidence type="ECO:0000256" key="1">
    <source>
        <dbReference type="ARBA" id="ARBA00004477"/>
    </source>
</evidence>
<evidence type="ECO:0000256" key="11">
    <source>
        <dbReference type="SAM" id="Phobius"/>
    </source>
</evidence>
<sequence>MPVLKFGVCCGGVYAMFLIWAIAQERLSVPFPSTLPHEPPARFKSILVLNTTQALASLLFSFIYISIRRPSSPSSTSLLGLNQPNGDTRGLLGAFAKVAMLNTSAGPFGFASLRHISYPTMVLGKSCKLVPVLFMNFILYRRKFPPHKYLVVTLVTLGISLFMLLGAEGASNKHSSHKGSSAVKTSGESLVGLGLLVINLLIDGATNSGQDEIFRRWKVTGQQMMFFMSFFTLLISLPLILLPLPPIPLIHPTPSSQSELSSFLSFLSTHPDLLKPLVGYSVTGALGQLFIFETLGEFGSLTLVMVTVTRKLFTMMLSVVLFDHQLTLGQWLGAAVVFLGIGVEAWAKITESKSKKGKKATVGVSQTNGHTIPAPPAGSGKVNGKKNL</sequence>
<evidence type="ECO:0000313" key="12">
    <source>
        <dbReference type="EMBL" id="CDZ98617.1"/>
    </source>
</evidence>
<evidence type="ECO:0000256" key="2">
    <source>
        <dbReference type="ARBA" id="ARBA00010694"/>
    </source>
</evidence>
<keyword evidence="3" id="KW-0813">Transport</keyword>
<keyword evidence="8 11" id="KW-0472">Membrane</keyword>
<comment type="similarity">
    <text evidence="2">Belongs to the nucleotide-sugar transporter family. SLC35B subfamily.</text>
</comment>
<keyword evidence="6" id="KW-0256">Endoplasmic reticulum</keyword>
<feature type="region of interest" description="Disordered" evidence="10">
    <location>
        <begin position="358"/>
        <end position="388"/>
    </location>
</feature>
<feature type="transmembrane region" description="Helical" evidence="11">
    <location>
        <begin position="47"/>
        <end position="67"/>
    </location>
</feature>
<dbReference type="GO" id="GO:0000139">
    <property type="term" value="C:Golgi membrane"/>
    <property type="evidence" value="ECO:0007669"/>
    <property type="project" value="TreeGrafter"/>
</dbReference>
<dbReference type="InterPro" id="IPR013657">
    <property type="entry name" value="SCL35B1-4/HUT1"/>
</dbReference>
<dbReference type="GO" id="GO:0005789">
    <property type="term" value="C:endoplasmic reticulum membrane"/>
    <property type="evidence" value="ECO:0007669"/>
    <property type="project" value="UniProtKB-SubCell"/>
</dbReference>
<dbReference type="PANTHER" id="PTHR10778:SF10">
    <property type="entry name" value="SOLUTE CARRIER FAMILY 35 MEMBER B1"/>
    <property type="match status" value="1"/>
</dbReference>
<dbReference type="GO" id="GO:0005459">
    <property type="term" value="F:UDP-galactose transmembrane transporter activity"/>
    <property type="evidence" value="ECO:0007669"/>
    <property type="project" value="TreeGrafter"/>
</dbReference>
<evidence type="ECO:0000256" key="6">
    <source>
        <dbReference type="ARBA" id="ARBA00022824"/>
    </source>
</evidence>